<feature type="compositionally biased region" description="Polar residues" evidence="2">
    <location>
        <begin position="170"/>
        <end position="184"/>
    </location>
</feature>
<evidence type="ECO:0000313" key="3">
    <source>
        <dbReference type="EMBL" id="KAJ8903519.1"/>
    </source>
</evidence>
<feature type="coiled-coil region" evidence="1">
    <location>
        <begin position="462"/>
        <end position="489"/>
    </location>
</feature>
<accession>A0AAV8UNA3</accession>
<dbReference type="AlphaFoldDB" id="A0AAV8UNA3"/>
<feature type="compositionally biased region" description="Basic and acidic residues" evidence="2">
    <location>
        <begin position="67"/>
        <end position="76"/>
    </location>
</feature>
<gene>
    <name evidence="3" type="ORF">NDN08_004625</name>
</gene>
<feature type="region of interest" description="Disordered" evidence="2">
    <location>
        <begin position="46"/>
        <end position="367"/>
    </location>
</feature>
<keyword evidence="4" id="KW-1185">Reference proteome</keyword>
<feature type="compositionally biased region" description="Basic and acidic residues" evidence="2">
    <location>
        <begin position="109"/>
        <end position="124"/>
    </location>
</feature>
<evidence type="ECO:0008006" key="5">
    <source>
        <dbReference type="Google" id="ProtNLM"/>
    </source>
</evidence>
<dbReference type="Proteomes" id="UP001157974">
    <property type="component" value="Unassembled WGS sequence"/>
</dbReference>
<dbReference type="EMBL" id="JAMWBK010000007">
    <property type="protein sequence ID" value="KAJ8903519.1"/>
    <property type="molecule type" value="Genomic_DNA"/>
</dbReference>
<reference evidence="3 4" key="1">
    <citation type="journal article" date="2023" name="Nat. Commun.">
        <title>Origin of minicircular mitochondrial genomes in red algae.</title>
        <authorList>
            <person name="Lee Y."/>
            <person name="Cho C.H."/>
            <person name="Lee Y.M."/>
            <person name="Park S.I."/>
            <person name="Yang J.H."/>
            <person name="West J.A."/>
            <person name="Bhattacharya D."/>
            <person name="Yoon H.S."/>
        </authorList>
    </citation>
    <scope>NUCLEOTIDE SEQUENCE [LARGE SCALE GENOMIC DNA]</scope>
    <source>
        <strain evidence="3 4">CCMP1338</strain>
        <tissue evidence="3">Whole cell</tissue>
    </source>
</reference>
<feature type="compositionally biased region" description="Basic and acidic residues" evidence="2">
    <location>
        <begin position="88"/>
        <end position="97"/>
    </location>
</feature>
<keyword evidence="1" id="KW-0175">Coiled coil</keyword>
<evidence type="ECO:0000256" key="2">
    <source>
        <dbReference type="SAM" id="MobiDB-lite"/>
    </source>
</evidence>
<name>A0AAV8UNA3_9RHOD</name>
<proteinExistence type="predicted"/>
<feature type="compositionally biased region" description="Polar residues" evidence="2">
    <location>
        <begin position="295"/>
        <end position="316"/>
    </location>
</feature>
<feature type="region of interest" description="Disordered" evidence="2">
    <location>
        <begin position="428"/>
        <end position="457"/>
    </location>
</feature>
<organism evidence="3 4">
    <name type="scientific">Rhodosorus marinus</name>
    <dbReference type="NCBI Taxonomy" id="101924"/>
    <lineage>
        <taxon>Eukaryota</taxon>
        <taxon>Rhodophyta</taxon>
        <taxon>Stylonematophyceae</taxon>
        <taxon>Stylonematales</taxon>
        <taxon>Stylonemataceae</taxon>
        <taxon>Rhodosorus</taxon>
    </lineage>
</organism>
<evidence type="ECO:0000256" key="1">
    <source>
        <dbReference type="SAM" id="Coils"/>
    </source>
</evidence>
<evidence type="ECO:0000313" key="4">
    <source>
        <dbReference type="Proteomes" id="UP001157974"/>
    </source>
</evidence>
<feature type="compositionally biased region" description="Basic and acidic residues" evidence="2">
    <location>
        <begin position="250"/>
        <end position="267"/>
    </location>
</feature>
<sequence>MKKRCGMCSSCKSMPPWAPERLARMDPQKRDKVMKSVRDLVNMREKFLNTPEPEEAQPQVTDQELVEADHTQRSTEDPGLSPVMQKAGRIDEQEKANTSEGVSAPMETWDSHTGVEVEADRLSVEKPQVLVSRTAMNEEKITGDQTSGFDRIGEQDFRGASNKLADDSSALPSNLDAPSTQNESISEEISLVDEDRSHAVAQEPVGVIDEVPDTPDKPLSQVTEAPSEVVDAPDESGLQTKQPIVEDDDMGRAEPEKPTVDSRDPEGGQKLGNDDMLDETAEQLAESDEVDQDLSLDSASKPDTQQESLRENSSSIAEPVVPPLAVQDQQTTPVDSLPPCSPEKSATSPVRASVHKDQSYFDEQEEDRRAEAIVKELEMELVQKSRLNTEALHSYVNQEPKLSPTPAEANHFINLNSDQIVPLEGAEGMASPSPIQKPGVRFAPGVKGGDVKRVPTTTNRTNTAACENCEKLRKELEELKARNTKLRSAVAKRDASIVRLRGNKGPTPEPLLEQEIDRLRLTCEYLYQKLDAAEKH</sequence>
<protein>
    <recommendedName>
        <fullName evidence="5">Enkurin domain-containing protein</fullName>
    </recommendedName>
</protein>
<comment type="caution">
    <text evidence="3">The sequence shown here is derived from an EMBL/GenBank/DDBJ whole genome shotgun (WGS) entry which is preliminary data.</text>
</comment>
<feature type="compositionally biased region" description="Acidic residues" evidence="2">
    <location>
        <begin position="275"/>
        <end position="294"/>
    </location>
</feature>